<reference evidence="2 3" key="1">
    <citation type="journal article" date="2024" name="G3 (Bethesda)">
        <title>Genome assembly of Hibiscus sabdariffa L. provides insights into metabolisms of medicinal natural products.</title>
        <authorList>
            <person name="Kim T."/>
        </authorList>
    </citation>
    <scope>NUCLEOTIDE SEQUENCE [LARGE SCALE GENOMIC DNA]</scope>
    <source>
        <strain evidence="2">TK-2024</strain>
        <tissue evidence="2">Old leaves</tissue>
    </source>
</reference>
<name>A0ABR2FCY2_9ROSI</name>
<gene>
    <name evidence="2" type="ORF">V6N12_069136</name>
</gene>
<dbReference type="EMBL" id="JBBPBM010000006">
    <property type="protein sequence ID" value="KAK8578792.1"/>
    <property type="molecule type" value="Genomic_DNA"/>
</dbReference>
<organism evidence="2 3">
    <name type="scientific">Hibiscus sabdariffa</name>
    <name type="common">roselle</name>
    <dbReference type="NCBI Taxonomy" id="183260"/>
    <lineage>
        <taxon>Eukaryota</taxon>
        <taxon>Viridiplantae</taxon>
        <taxon>Streptophyta</taxon>
        <taxon>Embryophyta</taxon>
        <taxon>Tracheophyta</taxon>
        <taxon>Spermatophyta</taxon>
        <taxon>Magnoliopsida</taxon>
        <taxon>eudicotyledons</taxon>
        <taxon>Gunneridae</taxon>
        <taxon>Pentapetalae</taxon>
        <taxon>rosids</taxon>
        <taxon>malvids</taxon>
        <taxon>Malvales</taxon>
        <taxon>Malvaceae</taxon>
        <taxon>Malvoideae</taxon>
        <taxon>Hibiscus</taxon>
    </lineage>
</organism>
<comment type="caution">
    <text evidence="2">The sequence shown here is derived from an EMBL/GenBank/DDBJ whole genome shotgun (WGS) entry which is preliminary data.</text>
</comment>
<evidence type="ECO:0000313" key="2">
    <source>
        <dbReference type="EMBL" id="KAK8578792.1"/>
    </source>
</evidence>
<sequence length="227" mass="25234">MMALKSKEGMSIPDHVNEFQSVMNKILGIITLDLAKSDVLNEEVRRFYNIVRGNDDEKSECVATATREDLLVICDENLVNVACNETSCVIDNGASIHVTSMRDFFISYTPSDFVVLKMCNDGLVPVIGMGNVSLVSNNGTKLTLKDVRHALDIRLNLISAGKLDDEGFCKTFSEGHWKLTKGSFVVARGKKSSNLYLMHASTSRETVNVIVNDNSTELWHKLLEFKP</sequence>
<accession>A0ABR2FCY2</accession>
<proteinExistence type="predicted"/>
<dbReference type="Proteomes" id="UP001472677">
    <property type="component" value="Unassembled WGS sequence"/>
</dbReference>
<dbReference type="PANTHER" id="PTHR47592">
    <property type="entry name" value="PBF68 PROTEIN"/>
    <property type="match status" value="1"/>
</dbReference>
<dbReference type="InterPro" id="IPR054722">
    <property type="entry name" value="PolX-like_BBD"/>
</dbReference>
<protein>
    <recommendedName>
        <fullName evidence="1">Retrovirus-related Pol polyprotein from transposon TNT 1-94-like beta-barrel domain-containing protein</fullName>
    </recommendedName>
</protein>
<keyword evidence="3" id="KW-1185">Reference proteome</keyword>
<dbReference type="PANTHER" id="PTHR47592:SF31">
    <property type="entry name" value="ZINC FINGER, CCHC-TYPE-RELATED"/>
    <property type="match status" value="1"/>
</dbReference>
<evidence type="ECO:0000313" key="3">
    <source>
        <dbReference type="Proteomes" id="UP001472677"/>
    </source>
</evidence>
<feature type="domain" description="Retrovirus-related Pol polyprotein from transposon TNT 1-94-like beta-barrel" evidence="1">
    <location>
        <begin position="89"/>
        <end position="168"/>
    </location>
</feature>
<dbReference type="Pfam" id="PF22936">
    <property type="entry name" value="Pol_BBD"/>
    <property type="match status" value="1"/>
</dbReference>
<evidence type="ECO:0000259" key="1">
    <source>
        <dbReference type="Pfam" id="PF22936"/>
    </source>
</evidence>